<name>A0A644VGH1_9ZZZZ</name>
<reference evidence="2" key="1">
    <citation type="submission" date="2019-08" db="EMBL/GenBank/DDBJ databases">
        <authorList>
            <person name="Kucharzyk K."/>
            <person name="Murdoch R.W."/>
            <person name="Higgins S."/>
            <person name="Loffler F."/>
        </authorList>
    </citation>
    <scope>NUCLEOTIDE SEQUENCE</scope>
</reference>
<feature type="domain" description="Restriction system protein Mrr-like N-terminal" evidence="1">
    <location>
        <begin position="8"/>
        <end position="90"/>
    </location>
</feature>
<evidence type="ECO:0000259" key="1">
    <source>
        <dbReference type="Pfam" id="PF14338"/>
    </source>
</evidence>
<gene>
    <name evidence="2" type="ORF">SDC9_36363</name>
</gene>
<comment type="caution">
    <text evidence="2">The sequence shown here is derived from an EMBL/GenBank/DDBJ whole genome shotgun (WGS) entry which is preliminary data.</text>
</comment>
<dbReference type="Pfam" id="PF14338">
    <property type="entry name" value="Mrr_N"/>
    <property type="match status" value="1"/>
</dbReference>
<protein>
    <recommendedName>
        <fullName evidence="1">Restriction system protein Mrr-like N-terminal domain-containing protein</fullName>
    </recommendedName>
</protein>
<dbReference type="InterPro" id="IPR025745">
    <property type="entry name" value="Mrr-like_N_dom"/>
</dbReference>
<dbReference type="EMBL" id="VSSQ01000300">
    <property type="protein sequence ID" value="MPL90315.1"/>
    <property type="molecule type" value="Genomic_DNA"/>
</dbReference>
<sequence>MSLPKQYSLMYAPILNFLSDGAPHKRKEIKDSLIAVFSLTLEEQIMQSGGRGKGIFDTKVNDALFYLIKTGMIEHNDTTIFKITDIGMNVWNMKLKVIDDEILTRHGNGFRILNKQQDLGKRPEPVMQKTVHEKIFLPSRPNAAPQKSPAAVPVKKDLDFRKVINTSRQGPWRQRVERFTAAYAARMTPEESDAIKRVTKNKDKNLPLGSEDVKLLYLLFEKLHAQDPQSLLSVLFIDEQGHDIVPDGNGPALS</sequence>
<proteinExistence type="predicted"/>
<evidence type="ECO:0000313" key="2">
    <source>
        <dbReference type="EMBL" id="MPL90315.1"/>
    </source>
</evidence>
<organism evidence="2">
    <name type="scientific">bioreactor metagenome</name>
    <dbReference type="NCBI Taxonomy" id="1076179"/>
    <lineage>
        <taxon>unclassified sequences</taxon>
        <taxon>metagenomes</taxon>
        <taxon>ecological metagenomes</taxon>
    </lineage>
</organism>
<dbReference type="AlphaFoldDB" id="A0A644VGH1"/>
<accession>A0A644VGH1</accession>